<comment type="caution">
    <text evidence="8">The sequence shown here is derived from an EMBL/GenBank/DDBJ whole genome shotgun (WGS) entry which is preliminary data.</text>
</comment>
<feature type="domain" description="RING-type" evidence="7">
    <location>
        <begin position="17"/>
        <end position="58"/>
    </location>
</feature>
<dbReference type="Gene3D" id="3.30.40.10">
    <property type="entry name" value="Zinc/RING finger domain, C3HC4 (zinc finger)"/>
    <property type="match status" value="1"/>
</dbReference>
<dbReference type="InterPro" id="IPR051507">
    <property type="entry name" value="PcG_RING_finger"/>
</dbReference>
<dbReference type="InterPro" id="IPR013083">
    <property type="entry name" value="Znf_RING/FYVE/PHD"/>
</dbReference>
<dbReference type="PROSITE" id="PS00518">
    <property type="entry name" value="ZF_RING_1"/>
    <property type="match status" value="1"/>
</dbReference>
<dbReference type="PANTHER" id="PTHR45893">
    <property type="entry name" value="POLYCOMB GROUP RING FINGER PROTEIN"/>
    <property type="match status" value="1"/>
</dbReference>
<dbReference type="OrthoDB" id="654191at2759"/>
<dbReference type="GO" id="GO:0008270">
    <property type="term" value="F:zinc ion binding"/>
    <property type="evidence" value="ECO:0007669"/>
    <property type="project" value="UniProtKB-KW"/>
</dbReference>
<keyword evidence="3 6" id="KW-0863">Zinc-finger</keyword>
<evidence type="ECO:0000259" key="7">
    <source>
        <dbReference type="PROSITE" id="PS50089"/>
    </source>
</evidence>
<reference evidence="8" key="1">
    <citation type="submission" date="2021-02" db="EMBL/GenBank/DDBJ databases">
        <authorList>
            <person name="Nowell W R."/>
        </authorList>
    </citation>
    <scope>NUCLEOTIDE SEQUENCE</scope>
</reference>
<dbReference type="PROSITE" id="PS50089">
    <property type="entry name" value="ZF_RING_2"/>
    <property type="match status" value="1"/>
</dbReference>
<accession>A0A814DIX1</accession>
<evidence type="ECO:0000256" key="2">
    <source>
        <dbReference type="ARBA" id="ARBA00022723"/>
    </source>
</evidence>
<comment type="subcellular location">
    <subcellularLocation>
        <location evidence="1">Nucleus</location>
    </subcellularLocation>
</comment>
<dbReference type="Pfam" id="PF13923">
    <property type="entry name" value="zf-C3HC4_2"/>
    <property type="match status" value="1"/>
</dbReference>
<dbReference type="GO" id="GO:0005634">
    <property type="term" value="C:nucleus"/>
    <property type="evidence" value="ECO:0007669"/>
    <property type="project" value="UniProtKB-SubCell"/>
</dbReference>
<evidence type="ECO:0000313" key="9">
    <source>
        <dbReference type="Proteomes" id="UP000663852"/>
    </source>
</evidence>
<keyword evidence="4" id="KW-0862">Zinc</keyword>
<organism evidence="8 9">
    <name type="scientific">Adineta ricciae</name>
    <name type="common">Rotifer</name>
    <dbReference type="NCBI Taxonomy" id="249248"/>
    <lineage>
        <taxon>Eukaryota</taxon>
        <taxon>Metazoa</taxon>
        <taxon>Spiralia</taxon>
        <taxon>Gnathifera</taxon>
        <taxon>Rotifera</taxon>
        <taxon>Eurotatoria</taxon>
        <taxon>Bdelloidea</taxon>
        <taxon>Adinetida</taxon>
        <taxon>Adinetidae</taxon>
        <taxon>Adineta</taxon>
    </lineage>
</organism>
<protein>
    <recommendedName>
        <fullName evidence="7">RING-type domain-containing protein</fullName>
    </recommendedName>
</protein>
<dbReference type="AlphaFoldDB" id="A0A814DIX1"/>
<evidence type="ECO:0000256" key="4">
    <source>
        <dbReference type="ARBA" id="ARBA00022833"/>
    </source>
</evidence>
<evidence type="ECO:0000256" key="1">
    <source>
        <dbReference type="ARBA" id="ARBA00004123"/>
    </source>
</evidence>
<proteinExistence type="predicted"/>
<keyword evidence="5" id="KW-0539">Nucleus</keyword>
<name>A0A814DIX1_ADIRI</name>
<evidence type="ECO:0000256" key="3">
    <source>
        <dbReference type="ARBA" id="ARBA00022771"/>
    </source>
</evidence>
<dbReference type="EMBL" id="CAJNOJ010000048">
    <property type="protein sequence ID" value="CAF0954733.1"/>
    <property type="molecule type" value="Genomic_DNA"/>
</dbReference>
<evidence type="ECO:0000256" key="6">
    <source>
        <dbReference type="PROSITE-ProRule" id="PRU00175"/>
    </source>
</evidence>
<dbReference type="SMART" id="SM00184">
    <property type="entry name" value="RING"/>
    <property type="match status" value="1"/>
</dbReference>
<dbReference type="SUPFAM" id="SSF57850">
    <property type="entry name" value="RING/U-box"/>
    <property type="match status" value="1"/>
</dbReference>
<dbReference type="Proteomes" id="UP000663852">
    <property type="component" value="Unassembled WGS sequence"/>
</dbReference>
<sequence length="339" mass="39509">MEKVIIESSVLNSLFKCPLCNEFIRLPTIVNECFHRFCQPCIMDYFEKDNQSKCPMCQIIIVNPLQSLKLDLTYQRLLYKIFQHRNLSKSIDVHINTNAYVNLEYWDMSSGVLLDESSRKLSTCYLECLIHTPLSTIQKFLQTKYSLPSTFKVDLFYRSFPLNTDDERLIDVYYCFNLSYQEKIPSLDIRYVISSCGYQAILKRIYQSKHPTQLEVDVPPPTSSSMDSKLKVKLYRSQNSTNDWYIPQSTSLVALPDLVNSCTNQSKLKKSSCKMKPRRRIRFIPTMVRVPPSFFDIYLHEKSICKVSPYIPERSLTIDSLSSFDETSPLDLSLKQMSM</sequence>
<evidence type="ECO:0000313" key="8">
    <source>
        <dbReference type="EMBL" id="CAF0954733.1"/>
    </source>
</evidence>
<gene>
    <name evidence="8" type="ORF">EDS130_LOCUS12527</name>
</gene>
<dbReference type="InterPro" id="IPR001841">
    <property type="entry name" value="Znf_RING"/>
</dbReference>
<dbReference type="InterPro" id="IPR017907">
    <property type="entry name" value="Znf_RING_CS"/>
</dbReference>
<evidence type="ECO:0000256" key="5">
    <source>
        <dbReference type="ARBA" id="ARBA00023242"/>
    </source>
</evidence>
<keyword evidence="2" id="KW-0479">Metal-binding</keyword>
<dbReference type="Gene3D" id="3.10.20.90">
    <property type="entry name" value="Phosphatidylinositol 3-kinase Catalytic Subunit, Chain A, domain 1"/>
    <property type="match status" value="1"/>
</dbReference>